<reference evidence="6 7" key="2">
    <citation type="submission" date="2016-02" db="EMBL/GenBank/DDBJ databases">
        <authorList>
            <person name="Wen L."/>
            <person name="He K."/>
            <person name="Yang H."/>
        </authorList>
    </citation>
    <scope>NUCLEOTIDE SEQUENCE [LARGE SCALE GENOMIC DNA]</scope>
    <source>
        <strain evidence="6 7">AGD 8-3</strain>
    </source>
</reference>
<accession>A0A0X8HEC5</accession>
<dbReference type="Pfam" id="PF00877">
    <property type="entry name" value="NLPC_P60"/>
    <property type="match status" value="1"/>
</dbReference>
<dbReference type="PROSITE" id="PS51935">
    <property type="entry name" value="NLPC_P60"/>
    <property type="match status" value="1"/>
</dbReference>
<dbReference type="GO" id="GO:0008234">
    <property type="term" value="F:cysteine-type peptidase activity"/>
    <property type="evidence" value="ECO:0007669"/>
    <property type="project" value="UniProtKB-KW"/>
</dbReference>
<name>A0A0X8HEC5_9GAMM</name>
<reference evidence="6 7" key="1">
    <citation type="journal article" date="2016" name="Genome Announc.">
        <title>Draft Genome Sequence of 'Halomonas chromatireducens' Strain AGD 8-3, a Haloalkaliphilic Chromate- and Selenite-Reducing Gammaproteobacterium.</title>
        <authorList>
            <person name="Sharko F.S."/>
            <person name="Shapovalova A.A."/>
            <person name="Tsygankova S.V."/>
            <person name="Komova A.V."/>
            <person name="Boulygina E.S."/>
            <person name="Teslyuk A.B."/>
            <person name="Gotovtsev P.M."/>
            <person name="Namsaraev Z.B."/>
            <person name="Khijniak T.V."/>
            <person name="Nedoluzhko A.V."/>
            <person name="Vasilov R.G."/>
        </authorList>
    </citation>
    <scope>NUCLEOTIDE SEQUENCE [LARGE SCALE GENOMIC DNA]</scope>
    <source>
        <strain evidence="6 7">AGD 8-3</strain>
    </source>
</reference>
<dbReference type="STRING" id="507626.LOKO_02026"/>
<keyword evidence="2" id="KW-0645">Protease</keyword>
<dbReference type="PANTHER" id="PTHR47053">
    <property type="entry name" value="MUREIN DD-ENDOPEPTIDASE MEPH-RELATED"/>
    <property type="match status" value="1"/>
</dbReference>
<dbReference type="OrthoDB" id="9807055at2"/>
<dbReference type="InterPro" id="IPR051202">
    <property type="entry name" value="Peptidase_C40"/>
</dbReference>
<comment type="similarity">
    <text evidence="1">Belongs to the peptidase C40 family.</text>
</comment>
<dbReference type="Proteomes" id="UP000063387">
    <property type="component" value="Chromosome"/>
</dbReference>
<evidence type="ECO:0000256" key="1">
    <source>
        <dbReference type="ARBA" id="ARBA00007074"/>
    </source>
</evidence>
<dbReference type="SUPFAM" id="SSF54001">
    <property type="entry name" value="Cysteine proteinases"/>
    <property type="match status" value="1"/>
</dbReference>
<sequence>MARVAWFEPVALPGRSRPLHGQGRLVLLLIALMLLAGCASRDMATQDPRAGEGLSIERALILATAEGALGTPYRFGGNSPEGLDCSGLVELSYRAAGIPVPRTADDQYRTLPEARQARPGDLLFFGDRRKATHVGIYRGNGQMIHAPGRGRQVVSVPLDVDYWQDRFLGAASPAP</sequence>
<proteinExistence type="inferred from homology"/>
<dbReference type="AlphaFoldDB" id="A0A0X8HEC5"/>
<dbReference type="KEGG" id="hco:LOKO_02026"/>
<evidence type="ECO:0000259" key="5">
    <source>
        <dbReference type="PROSITE" id="PS51935"/>
    </source>
</evidence>
<gene>
    <name evidence="6" type="primary">mepH</name>
    <name evidence="6" type="ORF">LOKO_02026</name>
</gene>
<dbReference type="EC" id="3.4.-.-" evidence="6"/>
<dbReference type="PATRIC" id="fig|507626.3.peg.2021"/>
<dbReference type="InterPro" id="IPR038765">
    <property type="entry name" value="Papain-like_cys_pep_sf"/>
</dbReference>
<keyword evidence="7" id="KW-1185">Reference proteome</keyword>
<organism evidence="6 7">
    <name type="scientific">Halomonas chromatireducens</name>
    <dbReference type="NCBI Taxonomy" id="507626"/>
    <lineage>
        <taxon>Bacteria</taxon>
        <taxon>Pseudomonadati</taxon>
        <taxon>Pseudomonadota</taxon>
        <taxon>Gammaproteobacteria</taxon>
        <taxon>Oceanospirillales</taxon>
        <taxon>Halomonadaceae</taxon>
        <taxon>Halomonas</taxon>
    </lineage>
</organism>
<protein>
    <submittedName>
        <fullName evidence="6">Murein DD-endopeptidase MepH</fullName>
        <ecNumber evidence="6">3.4.-.-</ecNumber>
    </submittedName>
</protein>
<dbReference type="Gene3D" id="3.90.1720.10">
    <property type="entry name" value="endopeptidase domain like (from Nostoc punctiforme)"/>
    <property type="match status" value="1"/>
</dbReference>
<keyword evidence="3 6" id="KW-0378">Hydrolase</keyword>
<evidence type="ECO:0000313" key="7">
    <source>
        <dbReference type="Proteomes" id="UP000063387"/>
    </source>
</evidence>
<feature type="domain" description="NlpC/P60" evidence="5">
    <location>
        <begin position="55"/>
        <end position="174"/>
    </location>
</feature>
<evidence type="ECO:0000256" key="3">
    <source>
        <dbReference type="ARBA" id="ARBA00022801"/>
    </source>
</evidence>
<dbReference type="EMBL" id="CP014226">
    <property type="protein sequence ID" value="AMD01093.1"/>
    <property type="molecule type" value="Genomic_DNA"/>
</dbReference>
<keyword evidence="4" id="KW-0788">Thiol protease</keyword>
<evidence type="ECO:0000256" key="2">
    <source>
        <dbReference type="ARBA" id="ARBA00022670"/>
    </source>
</evidence>
<dbReference type="GO" id="GO:0006508">
    <property type="term" value="P:proteolysis"/>
    <property type="evidence" value="ECO:0007669"/>
    <property type="project" value="UniProtKB-KW"/>
</dbReference>
<evidence type="ECO:0000313" key="6">
    <source>
        <dbReference type="EMBL" id="AMD01093.1"/>
    </source>
</evidence>
<dbReference type="PANTHER" id="PTHR47053:SF1">
    <property type="entry name" value="MUREIN DD-ENDOPEPTIDASE MEPH-RELATED"/>
    <property type="match status" value="1"/>
</dbReference>
<evidence type="ECO:0000256" key="4">
    <source>
        <dbReference type="ARBA" id="ARBA00022807"/>
    </source>
</evidence>
<dbReference type="InterPro" id="IPR000064">
    <property type="entry name" value="NLP_P60_dom"/>
</dbReference>